<proteinExistence type="predicted"/>
<keyword evidence="1" id="KW-0472">Membrane</keyword>
<comment type="caution">
    <text evidence="2">The sequence shown here is derived from an EMBL/GenBank/DDBJ whole genome shotgun (WGS) entry which is preliminary data.</text>
</comment>
<evidence type="ECO:0000313" key="2">
    <source>
        <dbReference type="EMBL" id="MBK8572420.1"/>
    </source>
</evidence>
<organism evidence="2 3">
    <name type="scientific">Candidatus Geothrix odensensis</name>
    <dbReference type="NCBI Taxonomy" id="2954440"/>
    <lineage>
        <taxon>Bacteria</taxon>
        <taxon>Pseudomonadati</taxon>
        <taxon>Acidobacteriota</taxon>
        <taxon>Holophagae</taxon>
        <taxon>Holophagales</taxon>
        <taxon>Holophagaceae</taxon>
        <taxon>Geothrix</taxon>
    </lineage>
</organism>
<reference evidence="2 3" key="1">
    <citation type="submission" date="2020-10" db="EMBL/GenBank/DDBJ databases">
        <title>Connecting structure to function with the recovery of over 1000 high-quality activated sludge metagenome-assembled genomes encoding full-length rRNA genes using long-read sequencing.</title>
        <authorList>
            <person name="Singleton C.M."/>
            <person name="Petriglieri F."/>
            <person name="Kristensen J.M."/>
            <person name="Kirkegaard R.H."/>
            <person name="Michaelsen T.Y."/>
            <person name="Andersen M.H."/>
            <person name="Karst S.M."/>
            <person name="Dueholm M.S."/>
            <person name="Nielsen P.H."/>
            <person name="Albertsen M."/>
        </authorList>
    </citation>
    <scope>NUCLEOTIDE SEQUENCE [LARGE SCALE GENOMIC DNA]</scope>
    <source>
        <strain evidence="2">OdNE_18-Q3-R46-58_MAXAC.008</strain>
    </source>
</reference>
<gene>
    <name evidence="2" type="ORF">IPN91_07160</name>
</gene>
<dbReference type="AlphaFoldDB" id="A0A936K6R0"/>
<evidence type="ECO:0000313" key="3">
    <source>
        <dbReference type="Proteomes" id="UP000709959"/>
    </source>
</evidence>
<accession>A0A936K6R0</accession>
<dbReference type="EMBL" id="JADKCH010000005">
    <property type="protein sequence ID" value="MBK8572420.1"/>
    <property type="molecule type" value="Genomic_DNA"/>
</dbReference>
<dbReference type="Proteomes" id="UP000709959">
    <property type="component" value="Unassembled WGS sequence"/>
</dbReference>
<keyword evidence="1" id="KW-1133">Transmembrane helix</keyword>
<evidence type="ECO:0000256" key="1">
    <source>
        <dbReference type="SAM" id="Phobius"/>
    </source>
</evidence>
<feature type="transmembrane region" description="Helical" evidence="1">
    <location>
        <begin position="6"/>
        <end position="26"/>
    </location>
</feature>
<feature type="transmembrane region" description="Helical" evidence="1">
    <location>
        <begin position="38"/>
        <end position="59"/>
    </location>
</feature>
<name>A0A936K6R0_9BACT</name>
<keyword evidence="1" id="KW-0812">Transmembrane</keyword>
<protein>
    <submittedName>
        <fullName evidence="2">Uncharacterized protein</fullName>
    </submittedName>
</protein>
<sequence>MRFLSSHVIHFLVMGLGIALVLGLLHPTTRPERTRASILKHVAGLIGIGLALAWIMYLLPRHPVRF</sequence>